<name>A0A5Q4BFR9_9PEZI</name>
<dbReference type="SUPFAM" id="SSF51905">
    <property type="entry name" value="FAD/NAD(P)-binding domain"/>
    <property type="match status" value="1"/>
</dbReference>
<dbReference type="AlphaFoldDB" id="A0A5Q4BFR9"/>
<gene>
    <name evidence="1" type="ORF">CSHISOI_09803</name>
</gene>
<sequence length="482" mass="53568">MAATIDPDYLVIGAGAMGMAFVDTLLTDSQKTVAIVDRYARPSGHWTVAYPYVRLHQPSSCYGVNSKHLGQDRIDQVGWNKGLVELASRDDVCSYYDSLMNQTFLPSGRVAYYPKHDYTGGREFRSVLTGRSYQVGEGTRIVDATYMKVTVPSMRKPPYEVAEDAQLVTPDDMLRAERPHANYTVIGAGKTGIDACLWLLANDIDPDRITWVMPRDSFYLERGNLQPGAQFAEKRHASMGATFASIHAASSVDELLESLVACGHLLQLDDNVWPTMYRCATVSLAELEQLRRIKNIVRKGRILRVGRDEVLLQHGSYAPDPDSLFVDCSANGLAKLPATAVFQHDKIRLQSVRQCQQVFSAAFIAHVEAAYDDDDDDEETKNKLCRPIPHPNEPADLALINLQTSLNGLYWNSHPKTASWLMHSRLDLARNFLPPLPEDQAEAQGILEGFKSRTEAVCAKLRVLLKDTPQGDAAARFEALLG</sequence>
<dbReference type="OrthoDB" id="4114509at2759"/>
<protein>
    <submittedName>
        <fullName evidence="1">Uncharacterized protein</fullName>
    </submittedName>
</protein>
<reference evidence="1 2" key="1">
    <citation type="journal article" date="2019" name="Sci. Rep.">
        <title>Colletotrichum shisoi sp. nov., an anthracnose pathogen of Perilla frutescens in Japan: molecular phylogenetic, morphological and genomic evidence.</title>
        <authorList>
            <person name="Gan P."/>
            <person name="Tsushima A."/>
            <person name="Hiroyama R."/>
            <person name="Narusaka M."/>
            <person name="Takano Y."/>
            <person name="Narusaka Y."/>
            <person name="Kawaradani M."/>
            <person name="Damm U."/>
            <person name="Shirasu K."/>
        </authorList>
    </citation>
    <scope>NUCLEOTIDE SEQUENCE [LARGE SCALE GENOMIC DNA]</scope>
    <source>
        <strain evidence="1 2">PG-2018a</strain>
    </source>
</reference>
<dbReference type="Gene3D" id="3.50.50.60">
    <property type="entry name" value="FAD/NAD(P)-binding domain"/>
    <property type="match status" value="1"/>
</dbReference>
<organism evidence="1 2">
    <name type="scientific">Colletotrichum shisoi</name>
    <dbReference type="NCBI Taxonomy" id="2078593"/>
    <lineage>
        <taxon>Eukaryota</taxon>
        <taxon>Fungi</taxon>
        <taxon>Dikarya</taxon>
        <taxon>Ascomycota</taxon>
        <taxon>Pezizomycotina</taxon>
        <taxon>Sordariomycetes</taxon>
        <taxon>Hypocreomycetidae</taxon>
        <taxon>Glomerellales</taxon>
        <taxon>Glomerellaceae</taxon>
        <taxon>Colletotrichum</taxon>
        <taxon>Colletotrichum destructivum species complex</taxon>
    </lineage>
</organism>
<evidence type="ECO:0000313" key="1">
    <source>
        <dbReference type="EMBL" id="TQN65621.1"/>
    </source>
</evidence>
<comment type="caution">
    <text evidence="1">The sequence shown here is derived from an EMBL/GenBank/DDBJ whole genome shotgun (WGS) entry which is preliminary data.</text>
</comment>
<keyword evidence="2" id="KW-1185">Reference proteome</keyword>
<accession>A0A5Q4BFR9</accession>
<dbReference type="InterPro" id="IPR036188">
    <property type="entry name" value="FAD/NAD-bd_sf"/>
</dbReference>
<evidence type="ECO:0000313" key="2">
    <source>
        <dbReference type="Proteomes" id="UP000326340"/>
    </source>
</evidence>
<proteinExistence type="predicted"/>
<dbReference type="EMBL" id="PUHP01001530">
    <property type="protein sequence ID" value="TQN65621.1"/>
    <property type="molecule type" value="Genomic_DNA"/>
</dbReference>
<dbReference type="Proteomes" id="UP000326340">
    <property type="component" value="Unassembled WGS sequence"/>
</dbReference>